<dbReference type="Proteomes" id="UP001164743">
    <property type="component" value="Chromosome 9A"/>
</dbReference>
<keyword evidence="3" id="KW-1185">Reference proteome</keyword>
<evidence type="ECO:0008006" key="4">
    <source>
        <dbReference type="Google" id="ProtNLM"/>
    </source>
</evidence>
<feature type="compositionally biased region" description="Acidic residues" evidence="1">
    <location>
        <begin position="44"/>
        <end position="57"/>
    </location>
</feature>
<evidence type="ECO:0000313" key="3">
    <source>
        <dbReference type="Proteomes" id="UP001164743"/>
    </source>
</evidence>
<name>A0ABY7CWB4_9BASI</name>
<dbReference type="GeneID" id="77813647"/>
<dbReference type="EMBL" id="CP110429">
    <property type="protein sequence ID" value="WAQ88406.1"/>
    <property type="molecule type" value="Genomic_DNA"/>
</dbReference>
<dbReference type="RefSeq" id="XP_053023961.1">
    <property type="nucleotide sequence ID" value="XM_053172752.1"/>
</dbReference>
<protein>
    <recommendedName>
        <fullName evidence="4">Hyaluronan/mRNA-binding protein domain-containing protein</fullName>
    </recommendedName>
</protein>
<proteinExistence type="predicted"/>
<evidence type="ECO:0000313" key="2">
    <source>
        <dbReference type="EMBL" id="WAQ88406.1"/>
    </source>
</evidence>
<gene>
    <name evidence="2" type="ORF">PtA15_9A533</name>
</gene>
<reference evidence="2" key="1">
    <citation type="submission" date="2022-10" db="EMBL/GenBank/DDBJ databases">
        <title>Puccinia triticina Genome sequencing and assembly.</title>
        <authorList>
            <person name="Li C."/>
        </authorList>
    </citation>
    <scope>NUCLEOTIDE SEQUENCE</scope>
    <source>
        <strain evidence="2">Pt15</strain>
    </source>
</reference>
<accession>A0ABY7CWB4</accession>
<organism evidence="2 3">
    <name type="scientific">Puccinia triticina</name>
    <dbReference type="NCBI Taxonomy" id="208348"/>
    <lineage>
        <taxon>Eukaryota</taxon>
        <taxon>Fungi</taxon>
        <taxon>Dikarya</taxon>
        <taxon>Basidiomycota</taxon>
        <taxon>Pucciniomycotina</taxon>
        <taxon>Pucciniomycetes</taxon>
        <taxon>Pucciniales</taxon>
        <taxon>Pucciniaceae</taxon>
        <taxon>Puccinia</taxon>
    </lineage>
</organism>
<sequence>MTRAVAAKRVEAGSRREEAVVAKSLTPGIPGVKETAQQAALAPAEEDSGSPDEDDDPANTMPYQGEPKKRVRGYQGANFVDGYIDKRQAKPGGYPQTRGQAADYNHQSGSGIEKK</sequence>
<feature type="compositionally biased region" description="Polar residues" evidence="1">
    <location>
        <begin position="105"/>
        <end position="115"/>
    </location>
</feature>
<feature type="region of interest" description="Disordered" evidence="1">
    <location>
        <begin position="29"/>
        <end position="115"/>
    </location>
</feature>
<evidence type="ECO:0000256" key="1">
    <source>
        <dbReference type="SAM" id="MobiDB-lite"/>
    </source>
</evidence>